<proteinExistence type="predicted"/>
<evidence type="ECO:0000313" key="2">
    <source>
        <dbReference type="EMBL" id="PJZ93091.1"/>
    </source>
</evidence>
<protein>
    <submittedName>
        <fullName evidence="2">Uncharacterized protein</fullName>
    </submittedName>
</protein>
<keyword evidence="1" id="KW-0812">Transmembrane</keyword>
<keyword evidence="1" id="KW-0472">Membrane</keyword>
<gene>
    <name evidence="2" type="ORF">CH379_09675</name>
</gene>
<reference evidence="2" key="1">
    <citation type="submission" date="2017-07" db="EMBL/GenBank/DDBJ databases">
        <title>Leptospira spp. isolated from tropical soils.</title>
        <authorList>
            <person name="Thibeaux R."/>
            <person name="Iraola G."/>
            <person name="Ferres I."/>
            <person name="Bierque E."/>
            <person name="Girault D."/>
            <person name="Soupe-Gilbert M.-E."/>
            <person name="Picardeau M."/>
            <person name="Goarant C."/>
        </authorList>
    </citation>
    <scope>NUCLEOTIDE SEQUENCE [LARGE SCALE GENOMIC DNA]</scope>
    <source>
        <strain evidence="2">ATI7-C-A5</strain>
    </source>
</reference>
<name>A0A2N0B969_9LEPT</name>
<comment type="caution">
    <text evidence="2">The sequence shown here is derived from an EMBL/GenBank/DDBJ whole genome shotgun (WGS) entry which is preliminary data.</text>
</comment>
<evidence type="ECO:0000256" key="1">
    <source>
        <dbReference type="SAM" id="Phobius"/>
    </source>
</evidence>
<organism evidence="2">
    <name type="scientific">Leptospira ellisii</name>
    <dbReference type="NCBI Taxonomy" id="2023197"/>
    <lineage>
        <taxon>Bacteria</taxon>
        <taxon>Pseudomonadati</taxon>
        <taxon>Spirochaetota</taxon>
        <taxon>Spirochaetia</taxon>
        <taxon>Leptospirales</taxon>
        <taxon>Leptospiraceae</taxon>
        <taxon>Leptospira</taxon>
    </lineage>
</organism>
<sequence>MGNGPVKKKFTGGIPVSLIIFNCYANFIFCGLKPVPPPEGKFCDIWHKPVDCVELDFRKGVCDLGFGPVPLRMNSVVNYLTETADRKKIIVEVLHEHRVKITYPDSEPRLFIKTRDKDERKRRWEKAKEEWNGFFE</sequence>
<dbReference type="OrthoDB" id="329207at2"/>
<accession>A0A2N0B969</accession>
<dbReference type="AlphaFoldDB" id="A0A2N0B969"/>
<keyword evidence="1" id="KW-1133">Transmembrane helix</keyword>
<feature type="transmembrane region" description="Helical" evidence="1">
    <location>
        <begin position="12"/>
        <end position="32"/>
    </location>
</feature>
<dbReference type="NCBIfam" id="NF047809">
    <property type="entry name" value="LIC12806_lipo"/>
    <property type="match status" value="1"/>
</dbReference>
<dbReference type="EMBL" id="NPEF01000083">
    <property type="protein sequence ID" value="PJZ93091.1"/>
    <property type="molecule type" value="Genomic_DNA"/>
</dbReference>